<dbReference type="InterPro" id="IPR035426">
    <property type="entry name" value="Gemin2/Brr1"/>
</dbReference>
<comment type="similarity">
    <text evidence="1">Belongs to the gemin-2 family.</text>
</comment>
<dbReference type="PANTHER" id="PTHR12794:SF0">
    <property type="entry name" value="GEM-ASSOCIATED PROTEIN 2"/>
    <property type="match status" value="1"/>
</dbReference>
<protein>
    <submittedName>
        <fullName evidence="3">Uncharacterized protein</fullName>
    </submittedName>
</protein>
<dbReference type="Gene3D" id="1.20.58.1070">
    <property type="match status" value="1"/>
</dbReference>
<sequence>MASTSAAATAAAAGGGLAGNADAGHHMRRKKVSYEVYDDENADGGPTPAPNSNSTQDHPRKRQRLEAAAAKRRQQQATIQIKLEKNEDGDGDDVVYVDQLVADGRDSEAGRISVEAEARPKQLLPVANLRDFSGSPVSGDQYLALVRREARRAPTFTRAHNPYDRSPPQQQDQQAASSSASSSRPKQKQKQRQQEEEDEYPSPVPDAVWRKYQIRRFTALRHALHTCPLDDLPNPLKSVTLPDESDRGGWFAFIHNKHAPRGVLRSTKSGSEEAEEMEGFNVEDMCEDGRKPHIGTLRRLTQSQIRTMLKMLSDIIPSFSEAAQVRDFNSKYPAQRSVLLPLHAQWIFSLLAMLDAHLISDHLNELRNLARTIIFNIAIDRFHIFSDSQSLKRLHDQVQAERQQRAQEGVAHEDEDQEGNYWPEEYERLYEKCKCKLNRIHRESSAWMLVSLIAGFWAQHDLLDEANNQFKRPETR</sequence>
<dbReference type="Proteomes" id="UP000077521">
    <property type="component" value="Unassembled WGS sequence"/>
</dbReference>
<reference evidence="3" key="1">
    <citation type="submission" date="2016-04" db="EMBL/GenBank/DDBJ databases">
        <authorList>
            <person name="Nguyen H.D."/>
            <person name="Samba Siva P."/>
            <person name="Cullis J."/>
            <person name="Levesque C.A."/>
            <person name="Hambleton S."/>
        </authorList>
    </citation>
    <scope>NUCLEOTIDE SEQUENCE</scope>
    <source>
        <strain evidence="3">DAOMC 236416</strain>
    </source>
</reference>
<evidence type="ECO:0000256" key="1">
    <source>
        <dbReference type="ARBA" id="ARBA00025758"/>
    </source>
</evidence>
<dbReference type="GO" id="GO:0032797">
    <property type="term" value="C:SMN complex"/>
    <property type="evidence" value="ECO:0007669"/>
    <property type="project" value="TreeGrafter"/>
</dbReference>
<dbReference type="GO" id="GO:0005634">
    <property type="term" value="C:nucleus"/>
    <property type="evidence" value="ECO:0007669"/>
    <property type="project" value="TreeGrafter"/>
</dbReference>
<name>A0A177TIR2_9BASI</name>
<dbReference type="PANTHER" id="PTHR12794">
    <property type="entry name" value="GEMIN2"/>
    <property type="match status" value="1"/>
</dbReference>
<feature type="compositionally biased region" description="Low complexity" evidence="2">
    <location>
        <begin position="1"/>
        <end position="12"/>
    </location>
</feature>
<evidence type="ECO:0000256" key="2">
    <source>
        <dbReference type="SAM" id="MobiDB-lite"/>
    </source>
</evidence>
<accession>A0A177TIR2</accession>
<dbReference type="AlphaFoldDB" id="A0A177TIR2"/>
<organism evidence="3 4">
    <name type="scientific">Tilletia indica</name>
    <dbReference type="NCBI Taxonomy" id="43049"/>
    <lineage>
        <taxon>Eukaryota</taxon>
        <taxon>Fungi</taxon>
        <taxon>Dikarya</taxon>
        <taxon>Basidiomycota</taxon>
        <taxon>Ustilaginomycotina</taxon>
        <taxon>Exobasidiomycetes</taxon>
        <taxon>Tilletiales</taxon>
        <taxon>Tilletiaceae</taxon>
        <taxon>Tilletia</taxon>
    </lineage>
</organism>
<dbReference type="Pfam" id="PF04938">
    <property type="entry name" value="SIP1"/>
    <property type="match status" value="1"/>
</dbReference>
<dbReference type="GO" id="GO:0000387">
    <property type="term" value="P:spliceosomal snRNP assembly"/>
    <property type="evidence" value="ECO:0007669"/>
    <property type="project" value="InterPro"/>
</dbReference>
<feature type="region of interest" description="Disordered" evidence="2">
    <location>
        <begin position="1"/>
        <end position="76"/>
    </location>
</feature>
<evidence type="ECO:0000313" key="4">
    <source>
        <dbReference type="Proteomes" id="UP000077521"/>
    </source>
</evidence>
<proteinExistence type="inferred from homology"/>
<dbReference type="EMBL" id="LWDF02000303">
    <property type="protein sequence ID" value="KAE8250641.1"/>
    <property type="molecule type" value="Genomic_DNA"/>
</dbReference>
<reference evidence="3" key="2">
    <citation type="journal article" date="2019" name="IMA Fungus">
        <title>Genome sequencing and comparison of five Tilletia species to identify candidate genes for the detection of regulated species infecting wheat.</title>
        <authorList>
            <person name="Nguyen H.D.T."/>
            <person name="Sultana T."/>
            <person name="Kesanakurti P."/>
            <person name="Hambleton S."/>
        </authorList>
    </citation>
    <scope>NUCLEOTIDE SEQUENCE</scope>
    <source>
        <strain evidence="3">DAOMC 236416</strain>
    </source>
</reference>
<keyword evidence="4" id="KW-1185">Reference proteome</keyword>
<gene>
    <name evidence="3" type="ORF">A4X13_0g4539</name>
</gene>
<comment type="caution">
    <text evidence="3">The sequence shown here is derived from an EMBL/GenBank/DDBJ whole genome shotgun (WGS) entry which is preliminary data.</text>
</comment>
<feature type="region of interest" description="Disordered" evidence="2">
    <location>
        <begin position="156"/>
        <end position="204"/>
    </location>
</feature>
<evidence type="ECO:0000313" key="3">
    <source>
        <dbReference type="EMBL" id="KAE8250641.1"/>
    </source>
</evidence>
<feature type="compositionally biased region" description="Low complexity" evidence="2">
    <location>
        <begin position="164"/>
        <end position="184"/>
    </location>
</feature>